<dbReference type="AlphaFoldDB" id="A0AAD4IYT7"/>
<feature type="region of interest" description="Disordered" evidence="1">
    <location>
        <begin position="142"/>
        <end position="186"/>
    </location>
</feature>
<feature type="compositionally biased region" description="Low complexity" evidence="1">
    <location>
        <begin position="154"/>
        <end position="164"/>
    </location>
</feature>
<accession>A0AAD4IYT7</accession>
<organism evidence="2 3">
    <name type="scientific">Perilla frutescens var. hirtella</name>
    <name type="common">Perilla citriodora</name>
    <name type="synonym">Perilla setoyensis</name>
    <dbReference type="NCBI Taxonomy" id="608512"/>
    <lineage>
        <taxon>Eukaryota</taxon>
        <taxon>Viridiplantae</taxon>
        <taxon>Streptophyta</taxon>
        <taxon>Embryophyta</taxon>
        <taxon>Tracheophyta</taxon>
        <taxon>Spermatophyta</taxon>
        <taxon>Magnoliopsida</taxon>
        <taxon>eudicotyledons</taxon>
        <taxon>Gunneridae</taxon>
        <taxon>Pentapetalae</taxon>
        <taxon>asterids</taxon>
        <taxon>lamiids</taxon>
        <taxon>Lamiales</taxon>
        <taxon>Lamiaceae</taxon>
        <taxon>Nepetoideae</taxon>
        <taxon>Elsholtzieae</taxon>
        <taxon>Perilla</taxon>
    </lineage>
</organism>
<sequence>MSPAENLVDTYEPNTYYTMMMDAAGPEFVYDEMNGIEEAPNPEAQRFYDMLAAADNDLWLGCENHTQLSLVARLMALKSEHHFSERCFDQFTTLLEEFVPKNNMATSNFYSTKKLLREQADKESSSEKDVLLSSYSKIEEVMTRGGGSHDGRSRAMSSMASAGGTVDDSVGHDGTDTTGEESRTVDSRQDAWLETVGRERILAPSNTTSRAITAIFKRYLHPTGFAWKKKEFRWIHTNEEVQLLFWKKCTDRYRDMVYHMKKDDYLVGKKPDFIRLEDWPAWVTYWQAEKTQEKFRLAKKNHLTEPDGPGSSSQTHHGGARCVVDHMRDLFRDKCDALVMEWRAEGREVDMGEIFRQVLTPDRKGRAIGMGNMAPVIRRSSGAGGSSSSSS</sequence>
<dbReference type="Proteomes" id="UP001190926">
    <property type="component" value="Unassembled WGS sequence"/>
</dbReference>
<comment type="caution">
    <text evidence="2">The sequence shown here is derived from an EMBL/GenBank/DDBJ whole genome shotgun (WGS) entry which is preliminary data.</text>
</comment>
<gene>
    <name evidence="2" type="ORF">C2S53_004049</name>
</gene>
<proteinExistence type="predicted"/>
<protein>
    <submittedName>
        <fullName evidence="2">Uncharacterized protein</fullName>
    </submittedName>
</protein>
<evidence type="ECO:0000313" key="3">
    <source>
        <dbReference type="Proteomes" id="UP001190926"/>
    </source>
</evidence>
<reference evidence="2 3" key="1">
    <citation type="journal article" date="2021" name="Nat. Commun.">
        <title>Incipient diploidization of the medicinal plant Perilla within 10,000 years.</title>
        <authorList>
            <person name="Zhang Y."/>
            <person name="Shen Q."/>
            <person name="Leng L."/>
            <person name="Zhang D."/>
            <person name="Chen S."/>
            <person name="Shi Y."/>
            <person name="Ning Z."/>
            <person name="Chen S."/>
        </authorList>
    </citation>
    <scope>NUCLEOTIDE SEQUENCE [LARGE SCALE GENOMIC DNA]</scope>
    <source>
        <strain evidence="3">cv. PC099</strain>
    </source>
</reference>
<evidence type="ECO:0000313" key="2">
    <source>
        <dbReference type="EMBL" id="KAH6824083.1"/>
    </source>
</evidence>
<keyword evidence="3" id="KW-1185">Reference proteome</keyword>
<name>A0AAD4IYT7_PERFH</name>
<dbReference type="EMBL" id="SDAM02000517">
    <property type="protein sequence ID" value="KAH6824083.1"/>
    <property type="molecule type" value="Genomic_DNA"/>
</dbReference>
<feature type="compositionally biased region" description="Basic and acidic residues" evidence="1">
    <location>
        <begin position="169"/>
        <end position="186"/>
    </location>
</feature>
<evidence type="ECO:0000256" key="1">
    <source>
        <dbReference type="SAM" id="MobiDB-lite"/>
    </source>
</evidence>
<feature type="compositionally biased region" description="Basic and acidic residues" evidence="1">
    <location>
        <begin position="142"/>
        <end position="153"/>
    </location>
</feature>